<keyword evidence="2" id="KW-1185">Reference proteome</keyword>
<proteinExistence type="predicted"/>
<organism evidence="1 2">
    <name type="scientific">Eumeta variegata</name>
    <name type="common">Bagworm moth</name>
    <name type="synonym">Eumeta japonica</name>
    <dbReference type="NCBI Taxonomy" id="151549"/>
    <lineage>
        <taxon>Eukaryota</taxon>
        <taxon>Metazoa</taxon>
        <taxon>Ecdysozoa</taxon>
        <taxon>Arthropoda</taxon>
        <taxon>Hexapoda</taxon>
        <taxon>Insecta</taxon>
        <taxon>Pterygota</taxon>
        <taxon>Neoptera</taxon>
        <taxon>Endopterygota</taxon>
        <taxon>Lepidoptera</taxon>
        <taxon>Glossata</taxon>
        <taxon>Ditrysia</taxon>
        <taxon>Tineoidea</taxon>
        <taxon>Psychidae</taxon>
        <taxon>Oiketicinae</taxon>
        <taxon>Eumeta</taxon>
    </lineage>
</organism>
<gene>
    <name evidence="1" type="ORF">EVAR_59607_1</name>
</gene>
<dbReference type="AlphaFoldDB" id="A0A4C1ZB26"/>
<sequence>MLHICQASRDGSFFFPYAPSIGMRFTPVRITLIQINSMKIHTKKIKLLLLRVHLHSLSRTMQCQEKPSKDRREARTHRHRGGLVDFNMGRHRSVCNRDARVPPLKLLCSNELIVKILKYFHKLFEFQLLLLKI</sequence>
<evidence type="ECO:0000313" key="1">
    <source>
        <dbReference type="EMBL" id="GBP84920.1"/>
    </source>
</evidence>
<evidence type="ECO:0000313" key="2">
    <source>
        <dbReference type="Proteomes" id="UP000299102"/>
    </source>
</evidence>
<reference evidence="1 2" key="1">
    <citation type="journal article" date="2019" name="Commun. Biol.">
        <title>The bagworm genome reveals a unique fibroin gene that provides high tensile strength.</title>
        <authorList>
            <person name="Kono N."/>
            <person name="Nakamura H."/>
            <person name="Ohtoshi R."/>
            <person name="Tomita M."/>
            <person name="Numata K."/>
            <person name="Arakawa K."/>
        </authorList>
    </citation>
    <scope>NUCLEOTIDE SEQUENCE [LARGE SCALE GENOMIC DNA]</scope>
</reference>
<comment type="caution">
    <text evidence="1">The sequence shown here is derived from an EMBL/GenBank/DDBJ whole genome shotgun (WGS) entry which is preliminary data.</text>
</comment>
<dbReference type="Proteomes" id="UP000299102">
    <property type="component" value="Unassembled WGS sequence"/>
</dbReference>
<name>A0A4C1ZB26_EUMVA</name>
<dbReference type="EMBL" id="BGZK01001706">
    <property type="protein sequence ID" value="GBP84920.1"/>
    <property type="molecule type" value="Genomic_DNA"/>
</dbReference>
<protein>
    <submittedName>
        <fullName evidence="1">Uncharacterized protein</fullName>
    </submittedName>
</protein>
<accession>A0A4C1ZB26</accession>